<dbReference type="InterPro" id="IPR050173">
    <property type="entry name" value="ABC_transporter_C-like"/>
</dbReference>
<dbReference type="InterPro" id="IPR036640">
    <property type="entry name" value="ABC1_TM_sf"/>
</dbReference>
<feature type="transmembrane region" description="Helical" evidence="7">
    <location>
        <begin position="76"/>
        <end position="98"/>
    </location>
</feature>
<evidence type="ECO:0000256" key="6">
    <source>
        <dbReference type="ARBA" id="ARBA00023136"/>
    </source>
</evidence>
<evidence type="ECO:0000313" key="9">
    <source>
        <dbReference type="EMBL" id="KAF2881308.1"/>
    </source>
</evidence>
<evidence type="ECO:0000256" key="3">
    <source>
        <dbReference type="ARBA" id="ARBA00022741"/>
    </source>
</evidence>
<keyword evidence="10" id="KW-1185">Reference proteome</keyword>
<keyword evidence="2 7" id="KW-0812">Transmembrane</keyword>
<name>A0A8K0G0H2_IGNLU</name>
<dbReference type="GO" id="GO:0140359">
    <property type="term" value="F:ABC-type transporter activity"/>
    <property type="evidence" value="ECO:0007669"/>
    <property type="project" value="InterPro"/>
</dbReference>
<dbReference type="PROSITE" id="PS50929">
    <property type="entry name" value="ABC_TM1F"/>
    <property type="match status" value="1"/>
</dbReference>
<feature type="non-terminal residue" evidence="9">
    <location>
        <position position="1"/>
    </location>
</feature>
<evidence type="ECO:0000259" key="8">
    <source>
        <dbReference type="PROSITE" id="PS50929"/>
    </source>
</evidence>
<gene>
    <name evidence="9" type="ORF">ILUMI_24864</name>
</gene>
<dbReference type="GO" id="GO:0016020">
    <property type="term" value="C:membrane"/>
    <property type="evidence" value="ECO:0007669"/>
    <property type="project" value="InterPro"/>
</dbReference>
<comment type="caution">
    <text evidence="9">The sequence shown here is derived from an EMBL/GenBank/DDBJ whole genome shotgun (WGS) entry which is preliminary data.</text>
</comment>
<organism evidence="9 10">
    <name type="scientific">Ignelater luminosus</name>
    <name type="common">Cucubano</name>
    <name type="synonym">Pyrophorus luminosus</name>
    <dbReference type="NCBI Taxonomy" id="2038154"/>
    <lineage>
        <taxon>Eukaryota</taxon>
        <taxon>Metazoa</taxon>
        <taxon>Ecdysozoa</taxon>
        <taxon>Arthropoda</taxon>
        <taxon>Hexapoda</taxon>
        <taxon>Insecta</taxon>
        <taxon>Pterygota</taxon>
        <taxon>Neoptera</taxon>
        <taxon>Endopterygota</taxon>
        <taxon>Coleoptera</taxon>
        <taxon>Polyphaga</taxon>
        <taxon>Elateriformia</taxon>
        <taxon>Elateroidea</taxon>
        <taxon>Elateridae</taxon>
        <taxon>Agrypninae</taxon>
        <taxon>Pyrophorini</taxon>
        <taxon>Ignelater</taxon>
    </lineage>
</organism>
<feature type="transmembrane region" description="Helical" evidence="7">
    <location>
        <begin position="219"/>
        <end position="243"/>
    </location>
</feature>
<dbReference type="PANTHER" id="PTHR24223">
    <property type="entry name" value="ATP-BINDING CASSETTE SUB-FAMILY C"/>
    <property type="match status" value="1"/>
</dbReference>
<dbReference type="Pfam" id="PF00664">
    <property type="entry name" value="ABC_membrane"/>
    <property type="match status" value="1"/>
</dbReference>
<dbReference type="AlphaFoldDB" id="A0A8K0G0H2"/>
<keyword evidence="4" id="KW-0067">ATP-binding</keyword>
<dbReference type="Proteomes" id="UP000801492">
    <property type="component" value="Unassembled WGS sequence"/>
</dbReference>
<dbReference type="GO" id="GO:0005524">
    <property type="term" value="F:ATP binding"/>
    <property type="evidence" value="ECO:0007669"/>
    <property type="project" value="UniProtKB-KW"/>
</dbReference>
<sequence length="246" mass="28069">MDLTKECKREQNPAENANILSKLTFSFTCGLFRKGLRKNLGDEDIYKPMKRYNATLLGNQLEEEWENQPKKTPLRFFWCLLKVFGVQFIYLGFILIIIDVPLNMAKPILKGKIVSYFNKDRNGMSEETVYYYAVLLIGCCVMGSFFFNCYIFAFELVTLRLKIAITSLLYRKSLRLNSTFTSKSASGQAVTLITKDVDMLDFALYVIPRLAEGVVNTIIMLYMMYLQIGVSAFTGAVALVVVIPLQ</sequence>
<dbReference type="InterPro" id="IPR011527">
    <property type="entry name" value="ABC1_TM_dom"/>
</dbReference>
<evidence type="ECO:0000256" key="1">
    <source>
        <dbReference type="ARBA" id="ARBA00022448"/>
    </source>
</evidence>
<proteinExistence type="predicted"/>
<protein>
    <recommendedName>
        <fullName evidence="8">ABC transmembrane type-1 domain-containing protein</fullName>
    </recommendedName>
</protein>
<dbReference type="PANTHER" id="PTHR24223:SF448">
    <property type="entry name" value="FI20146P1-RELATED"/>
    <property type="match status" value="1"/>
</dbReference>
<reference evidence="9" key="1">
    <citation type="submission" date="2019-08" db="EMBL/GenBank/DDBJ databases">
        <title>The genome of the North American firefly Photinus pyralis.</title>
        <authorList>
            <consortium name="Photinus pyralis genome working group"/>
            <person name="Fallon T.R."/>
            <person name="Sander Lower S.E."/>
            <person name="Weng J.-K."/>
        </authorList>
    </citation>
    <scope>NUCLEOTIDE SEQUENCE</scope>
    <source>
        <strain evidence="9">TRF0915ILg1</strain>
        <tissue evidence="9">Whole body</tissue>
    </source>
</reference>
<evidence type="ECO:0000256" key="7">
    <source>
        <dbReference type="SAM" id="Phobius"/>
    </source>
</evidence>
<keyword evidence="3" id="KW-0547">Nucleotide-binding</keyword>
<feature type="domain" description="ABC transmembrane type-1" evidence="8">
    <location>
        <begin position="91"/>
        <end position="246"/>
    </location>
</feature>
<evidence type="ECO:0000256" key="4">
    <source>
        <dbReference type="ARBA" id="ARBA00022840"/>
    </source>
</evidence>
<dbReference type="OrthoDB" id="6782173at2759"/>
<keyword evidence="6 7" id="KW-0472">Membrane</keyword>
<accession>A0A8K0G0H2</accession>
<dbReference type="EMBL" id="VTPC01090773">
    <property type="protein sequence ID" value="KAF2881308.1"/>
    <property type="molecule type" value="Genomic_DNA"/>
</dbReference>
<evidence type="ECO:0000313" key="10">
    <source>
        <dbReference type="Proteomes" id="UP000801492"/>
    </source>
</evidence>
<feature type="transmembrane region" description="Helical" evidence="7">
    <location>
        <begin position="129"/>
        <end position="153"/>
    </location>
</feature>
<evidence type="ECO:0000256" key="5">
    <source>
        <dbReference type="ARBA" id="ARBA00022989"/>
    </source>
</evidence>
<evidence type="ECO:0000256" key="2">
    <source>
        <dbReference type="ARBA" id="ARBA00022692"/>
    </source>
</evidence>
<dbReference type="Gene3D" id="1.20.1560.10">
    <property type="entry name" value="ABC transporter type 1, transmembrane domain"/>
    <property type="match status" value="1"/>
</dbReference>
<dbReference type="SUPFAM" id="SSF90123">
    <property type="entry name" value="ABC transporter transmembrane region"/>
    <property type="match status" value="1"/>
</dbReference>
<keyword evidence="1" id="KW-0813">Transport</keyword>
<keyword evidence="5 7" id="KW-1133">Transmembrane helix</keyword>